<dbReference type="EMBL" id="ML986902">
    <property type="protein sequence ID" value="KAF2257613.1"/>
    <property type="molecule type" value="Genomic_DNA"/>
</dbReference>
<accession>A0A9P4JZ38</accession>
<evidence type="ECO:0000256" key="1">
    <source>
        <dbReference type="SAM" id="MobiDB-lite"/>
    </source>
</evidence>
<dbReference type="Proteomes" id="UP000800093">
    <property type="component" value="Unassembled WGS sequence"/>
</dbReference>
<organism evidence="3 4">
    <name type="scientific">Lojkania enalia</name>
    <dbReference type="NCBI Taxonomy" id="147567"/>
    <lineage>
        <taxon>Eukaryota</taxon>
        <taxon>Fungi</taxon>
        <taxon>Dikarya</taxon>
        <taxon>Ascomycota</taxon>
        <taxon>Pezizomycotina</taxon>
        <taxon>Dothideomycetes</taxon>
        <taxon>Pleosporomycetidae</taxon>
        <taxon>Pleosporales</taxon>
        <taxon>Pleosporales incertae sedis</taxon>
        <taxon>Lojkania</taxon>
    </lineage>
</organism>
<evidence type="ECO:0000313" key="4">
    <source>
        <dbReference type="Proteomes" id="UP000800093"/>
    </source>
</evidence>
<keyword evidence="4" id="KW-1185">Reference proteome</keyword>
<name>A0A9P4JZ38_9PLEO</name>
<reference evidence="4" key="1">
    <citation type="journal article" date="2020" name="Stud. Mycol.">
        <title>101 Dothideomycetes genomes: A test case for predicting lifestyles and emergence of pathogens.</title>
        <authorList>
            <person name="Haridas S."/>
            <person name="Albert R."/>
            <person name="Binder M."/>
            <person name="Bloem J."/>
            <person name="LaButti K."/>
            <person name="Salamov A."/>
            <person name="Andreopoulos B."/>
            <person name="Baker S."/>
            <person name="Barry K."/>
            <person name="Bills G."/>
            <person name="Bluhm B."/>
            <person name="Cannon C."/>
            <person name="Castanera R."/>
            <person name="Culley D."/>
            <person name="Daum C."/>
            <person name="Ezra D."/>
            <person name="Gonzalez J."/>
            <person name="Henrissat B."/>
            <person name="Kuo A."/>
            <person name="Liang C."/>
            <person name="Lipzen A."/>
            <person name="Lutzoni F."/>
            <person name="Magnuson J."/>
            <person name="Mondo S."/>
            <person name="Nolan M."/>
            <person name="Ohm R."/>
            <person name="Pangilinan J."/>
            <person name="Park H.-J."/>
            <person name="Ramirez L."/>
            <person name="Alfaro M."/>
            <person name="Sun H."/>
            <person name="Tritt A."/>
            <person name="Yoshinaga Y."/>
            <person name="Zwiers L.-H."/>
            <person name="Turgeon B."/>
            <person name="Goodwin S."/>
            <person name="Spatafora J."/>
            <person name="Crous P."/>
            <person name="Grigoriev I."/>
        </authorList>
    </citation>
    <scope>NUCLEOTIDE SEQUENCE [LARGE SCALE GENOMIC DNA]</scope>
    <source>
        <strain evidence="4">CBS 304.66</strain>
    </source>
</reference>
<proteinExistence type="predicted"/>
<feature type="region of interest" description="Disordered" evidence="1">
    <location>
        <begin position="237"/>
        <end position="261"/>
    </location>
</feature>
<protein>
    <submittedName>
        <fullName evidence="3">Uncharacterized protein</fullName>
    </submittedName>
</protein>
<feature type="compositionally biased region" description="Low complexity" evidence="1">
    <location>
        <begin position="237"/>
        <end position="249"/>
    </location>
</feature>
<feature type="chain" id="PRO_5040267276" evidence="2">
    <location>
        <begin position="19"/>
        <end position="288"/>
    </location>
</feature>
<comment type="caution">
    <text evidence="3">The sequence shown here is derived from an EMBL/GenBank/DDBJ whole genome shotgun (WGS) entry which is preliminary data.</text>
</comment>
<gene>
    <name evidence="3" type="ORF">CC78DRAFT_538396</name>
</gene>
<sequence>MLPSEVFTLVLMVSAAAAGPAIYLNTTNIYVPPIVHIESTASGFDRYSSSAVPSTSPNPIITPTYLSASLVFAHTEIRESGFEEPTPTPTPTERTPPHSQYHEDPNSHSFPPSPSPSSDLLDEIILHLNPQPGSHPTAPPSPSTIHPEPNAQNTIPGNEETEITTVPEEITLGPATVTLSPGLSTTIGDGDAETFLSITTSDGLTVLVISSSRTEVTAAVTQVPITGLETGVSETGTAAAATSPASSLSMGSVASPTPSYDGSAGMGRSLDRWLVGVAGWIAGGMIVL</sequence>
<evidence type="ECO:0000256" key="2">
    <source>
        <dbReference type="SAM" id="SignalP"/>
    </source>
</evidence>
<dbReference type="OrthoDB" id="3793416at2759"/>
<feature type="compositionally biased region" description="Polar residues" evidence="1">
    <location>
        <begin position="250"/>
        <end position="260"/>
    </location>
</feature>
<feature type="signal peptide" evidence="2">
    <location>
        <begin position="1"/>
        <end position="18"/>
    </location>
</feature>
<feature type="region of interest" description="Disordered" evidence="1">
    <location>
        <begin position="79"/>
        <end position="157"/>
    </location>
</feature>
<dbReference type="AlphaFoldDB" id="A0A9P4JZ38"/>
<keyword evidence="2" id="KW-0732">Signal</keyword>
<evidence type="ECO:0000313" key="3">
    <source>
        <dbReference type="EMBL" id="KAF2257613.1"/>
    </source>
</evidence>